<comment type="caution">
    <text evidence="5">The sequence shown here is derived from an EMBL/GenBank/DDBJ whole genome shotgun (WGS) entry which is preliminary data.</text>
</comment>
<organism evidence="5 6">
    <name type="scientific">Discostella pseudostelligera</name>
    <dbReference type="NCBI Taxonomy" id="259834"/>
    <lineage>
        <taxon>Eukaryota</taxon>
        <taxon>Sar</taxon>
        <taxon>Stramenopiles</taxon>
        <taxon>Ochrophyta</taxon>
        <taxon>Bacillariophyta</taxon>
        <taxon>Coscinodiscophyceae</taxon>
        <taxon>Thalassiosirophycidae</taxon>
        <taxon>Stephanodiscales</taxon>
        <taxon>Stephanodiscaceae</taxon>
        <taxon>Discostella</taxon>
    </lineage>
</organism>
<dbReference type="SUPFAM" id="SSF48403">
    <property type="entry name" value="Ankyrin repeat"/>
    <property type="match status" value="1"/>
</dbReference>
<feature type="domain" description="Peptidase S74" evidence="4">
    <location>
        <begin position="623"/>
        <end position="732"/>
    </location>
</feature>
<dbReference type="InterPro" id="IPR052420">
    <property type="entry name" value="Espin/Espin-like"/>
</dbReference>
<dbReference type="EMBL" id="JALLBG020000311">
    <property type="protein sequence ID" value="KAL3756351.1"/>
    <property type="molecule type" value="Genomic_DNA"/>
</dbReference>
<evidence type="ECO:0000259" key="4">
    <source>
        <dbReference type="PROSITE" id="PS51688"/>
    </source>
</evidence>
<keyword evidence="2" id="KW-0040">ANK repeat</keyword>
<evidence type="ECO:0000256" key="1">
    <source>
        <dbReference type="ARBA" id="ARBA00022737"/>
    </source>
</evidence>
<dbReference type="SMART" id="SM00248">
    <property type="entry name" value="ANK"/>
    <property type="match status" value="3"/>
</dbReference>
<dbReference type="PANTHER" id="PTHR24153:SF8">
    <property type="entry name" value="FORKED, ISOFORM F"/>
    <property type="match status" value="1"/>
</dbReference>
<dbReference type="PANTHER" id="PTHR24153">
    <property type="entry name" value="ESPIN"/>
    <property type="match status" value="1"/>
</dbReference>
<evidence type="ECO:0000313" key="6">
    <source>
        <dbReference type="Proteomes" id="UP001530293"/>
    </source>
</evidence>
<evidence type="ECO:0000256" key="3">
    <source>
        <dbReference type="SAM" id="Coils"/>
    </source>
</evidence>
<keyword evidence="1" id="KW-0677">Repeat</keyword>
<feature type="coiled-coil region" evidence="3">
    <location>
        <begin position="718"/>
        <end position="745"/>
    </location>
</feature>
<sequence>MGFQGLLKLKRNSIASAALPDLISHEDWRLVIMECKMLPVDASKWTFRKGFFDGEHDSRVLPIHMACALNCPPEVVNALVECYPLGIRMREEAFQRLPLHVACQTNASITTIEAIIHHYPEATRAKDRFGRLPIHYACSHDAPAAVIDVLLREFPASAGCGDDYGWLPIHVACRRGANLHVIERLLDCLPRSSVMVTNKGSTPIICARQGGNSQRHNDIIDFLENYIQRQQSSTVGGVQEGRIVFVSSSGELDSHPSLTFDQGANTIKMSKFIADTFYGDSIDFRGREIRNAHLTDSSIDSLKHLTVESLALLRPQDAVHKQGHGLAVIDGDGMLGTSQHVRWDESERELRLPSLSSFSKAGLEIRSDVDFTSHQLKNFNIKANTTLSGLIIQDGIIENTILHNVTATEMNLGDIALDSLSISRFDTASNIGSLLLVGEGGAIESSTSLKLLEGGLLISSEVVLAKNMDLNGHDILNANLRSGSIDGEIDISVNHITGKGITLTEIQDDKTVTSDGLAVIGLDGRLKLGPIAINESGSLGDVKVHGTIDFVQSQTSGDVPIESRGKIKGANIVGGMVHELEKLSVMGETELGSGLEVTGETYLDGSLTVSGSVLGSGPYVDVSDKRLKKDIERLDSPDMLEKIRQLVGVSYHLDMASMQARGRIGRSRGTNNEDTPDRQFGFIAQDVEKIFPEVVYTDDDDFKGLQYSRFAPIIVEAIKQLTDEVRALQALHLQLVEEKDGLKAELHLLEQSISGMLS</sequence>
<name>A0ABD3M2P9_9STRA</name>
<keyword evidence="3" id="KW-0175">Coiled coil</keyword>
<proteinExistence type="predicted"/>
<dbReference type="Pfam" id="PF13857">
    <property type="entry name" value="Ank_5"/>
    <property type="match status" value="1"/>
</dbReference>
<dbReference type="InterPro" id="IPR036770">
    <property type="entry name" value="Ankyrin_rpt-contain_sf"/>
</dbReference>
<keyword evidence="6" id="KW-1185">Reference proteome</keyword>
<dbReference type="InterPro" id="IPR002110">
    <property type="entry name" value="Ankyrin_rpt"/>
</dbReference>
<reference evidence="5 6" key="1">
    <citation type="submission" date="2024-10" db="EMBL/GenBank/DDBJ databases">
        <title>Updated reference genomes for cyclostephanoid diatoms.</title>
        <authorList>
            <person name="Roberts W.R."/>
            <person name="Alverson A.J."/>
        </authorList>
    </citation>
    <scope>NUCLEOTIDE SEQUENCE [LARGE SCALE GENOMIC DNA]</scope>
    <source>
        <strain evidence="5 6">AJA232-27</strain>
    </source>
</reference>
<dbReference type="AlphaFoldDB" id="A0ABD3M2P9"/>
<dbReference type="InterPro" id="IPR030392">
    <property type="entry name" value="S74_ICA"/>
</dbReference>
<protein>
    <recommendedName>
        <fullName evidence="4">Peptidase S74 domain-containing protein</fullName>
    </recommendedName>
</protein>
<accession>A0ABD3M2P9</accession>
<dbReference type="Proteomes" id="UP001530293">
    <property type="component" value="Unassembled WGS sequence"/>
</dbReference>
<evidence type="ECO:0000313" key="5">
    <source>
        <dbReference type="EMBL" id="KAL3756351.1"/>
    </source>
</evidence>
<gene>
    <name evidence="5" type="ORF">ACHAWU_001328</name>
</gene>
<dbReference type="Pfam" id="PF13884">
    <property type="entry name" value="Peptidase_S74"/>
    <property type="match status" value="1"/>
</dbReference>
<evidence type="ECO:0000256" key="2">
    <source>
        <dbReference type="ARBA" id="ARBA00023043"/>
    </source>
</evidence>
<dbReference type="PROSITE" id="PS51688">
    <property type="entry name" value="ICA"/>
    <property type="match status" value="1"/>
</dbReference>
<dbReference type="Gene3D" id="1.25.40.20">
    <property type="entry name" value="Ankyrin repeat-containing domain"/>
    <property type="match status" value="1"/>
</dbReference>